<reference evidence="1 2" key="1">
    <citation type="submission" date="2018-08" db="EMBL/GenBank/DDBJ databases">
        <title>Vibrio harveyi strains pathogenic to white snook Centropomus viridis Lockington (1877) and potential probiotic bacteria.</title>
        <authorList>
            <person name="Soto-Rodriguez S."/>
            <person name="Gomez-Gil B."/>
            <person name="Lozano-Olvera R."/>
        </authorList>
    </citation>
    <scope>NUCLEOTIDE SEQUENCE [LARGE SCALE GENOMIC DNA]</scope>
    <source>
        <strain evidence="1 2">CAIM 1508</strain>
    </source>
</reference>
<accession>A0A8B3EGQ1</accession>
<comment type="caution">
    <text evidence="1">The sequence shown here is derived from an EMBL/GenBank/DDBJ whole genome shotgun (WGS) entry which is preliminary data.</text>
</comment>
<gene>
    <name evidence="1" type="ORF">DS957_003505</name>
</gene>
<sequence length="80" mass="8942">MAKTPTESWNGLKGYDAVAEHFGVSTKTVYYYRRKCQGGLADAAELLVQRQKRLESKCKSTRTLNISPLWALALGHKQNG</sequence>
<evidence type="ECO:0000313" key="1">
    <source>
        <dbReference type="EMBL" id="RIW17849.1"/>
    </source>
</evidence>
<dbReference type="AlphaFoldDB" id="A0A8B3EGQ1"/>
<evidence type="ECO:0000313" key="2">
    <source>
        <dbReference type="Proteomes" id="UP000253437"/>
    </source>
</evidence>
<organism evidence="1 2">
    <name type="scientific">Vibrio harveyi</name>
    <name type="common">Beneckea harveyi</name>
    <dbReference type="NCBI Taxonomy" id="669"/>
    <lineage>
        <taxon>Bacteria</taxon>
        <taxon>Pseudomonadati</taxon>
        <taxon>Pseudomonadota</taxon>
        <taxon>Gammaproteobacteria</taxon>
        <taxon>Vibrionales</taxon>
        <taxon>Vibrionaceae</taxon>
        <taxon>Vibrio</taxon>
    </lineage>
</organism>
<dbReference type="RefSeq" id="WP_114091637.1">
    <property type="nucleotide sequence ID" value="NZ_QOUW02000007.1"/>
</dbReference>
<proteinExistence type="predicted"/>
<name>A0A8B3EGQ1_VIBHA</name>
<dbReference type="Proteomes" id="UP000253437">
    <property type="component" value="Unassembled WGS sequence"/>
</dbReference>
<dbReference type="EMBL" id="QOUW02000007">
    <property type="protein sequence ID" value="RIW17849.1"/>
    <property type="molecule type" value="Genomic_DNA"/>
</dbReference>
<protein>
    <submittedName>
        <fullName evidence="1">Uncharacterized protein</fullName>
    </submittedName>
</protein>